<dbReference type="Gene3D" id="3.60.20.10">
    <property type="entry name" value="Glutamine Phosphoribosylpyrophosphate, subunit 1, domain 1"/>
    <property type="match status" value="1"/>
</dbReference>
<proteinExistence type="inferred from homology"/>
<dbReference type="Gene3D" id="1.10.1400.10">
    <property type="match status" value="1"/>
</dbReference>
<comment type="caution">
    <text evidence="7">The sequence shown here is derived from an EMBL/GenBank/DDBJ whole genome shotgun (WGS) entry which is preliminary data.</text>
</comment>
<evidence type="ECO:0000256" key="4">
    <source>
        <dbReference type="ARBA" id="ARBA00023145"/>
    </source>
</evidence>
<keyword evidence="4" id="KW-0865">Zymogen</keyword>
<dbReference type="PANTHER" id="PTHR34218:SF3">
    <property type="entry name" value="ACYL-HOMOSERINE LACTONE ACYLASE PVDQ"/>
    <property type="match status" value="1"/>
</dbReference>
<dbReference type="InterPro" id="IPR029055">
    <property type="entry name" value="Ntn_hydrolases_N"/>
</dbReference>
<evidence type="ECO:0000313" key="8">
    <source>
        <dbReference type="Proteomes" id="UP000077628"/>
    </source>
</evidence>
<accession>A0A177NYC5</accession>
<dbReference type="PANTHER" id="PTHR34218">
    <property type="entry name" value="PEPTIDASE S45 PENICILLIN AMIDASE"/>
    <property type="match status" value="1"/>
</dbReference>
<dbReference type="STRING" id="702114.A1355_01820"/>
<keyword evidence="3" id="KW-0378">Hydrolase</keyword>
<comment type="similarity">
    <text evidence="1">Belongs to the peptidase S45 family.</text>
</comment>
<dbReference type="Proteomes" id="UP000077628">
    <property type="component" value="Unassembled WGS sequence"/>
</dbReference>
<dbReference type="SUPFAM" id="SSF56235">
    <property type="entry name" value="N-terminal nucleophile aminohydrolases (Ntn hydrolases)"/>
    <property type="match status" value="1"/>
</dbReference>
<dbReference type="InterPro" id="IPR043147">
    <property type="entry name" value="Penicillin_amidase_A-knob"/>
</dbReference>
<feature type="active site" description="Nucleophile" evidence="5">
    <location>
        <position position="225"/>
    </location>
</feature>
<dbReference type="EMBL" id="LUUK01000067">
    <property type="protein sequence ID" value="OAI23046.1"/>
    <property type="molecule type" value="Genomic_DNA"/>
</dbReference>
<reference evidence="8" key="1">
    <citation type="submission" date="2016-03" db="EMBL/GenBank/DDBJ databases">
        <authorList>
            <person name="Heylen K."/>
            <person name="De Vos P."/>
            <person name="Vekeman B."/>
        </authorList>
    </citation>
    <scope>NUCLEOTIDE SEQUENCE [LARGE SCALE GENOMIC DNA]</scope>
    <source>
        <strain evidence="8">R-45383</strain>
    </source>
</reference>
<name>A0A177NYC5_9GAMM</name>
<evidence type="ECO:0000256" key="5">
    <source>
        <dbReference type="PIRSR" id="PIRSR001227-1"/>
    </source>
</evidence>
<dbReference type="GO" id="GO:0017000">
    <property type="term" value="P:antibiotic biosynthetic process"/>
    <property type="evidence" value="ECO:0007669"/>
    <property type="project" value="InterPro"/>
</dbReference>
<dbReference type="Gene3D" id="1.10.439.10">
    <property type="entry name" value="Penicillin Amidohydrolase, domain 1"/>
    <property type="match status" value="1"/>
</dbReference>
<dbReference type="Pfam" id="PF01804">
    <property type="entry name" value="Penicil_amidase"/>
    <property type="match status" value="1"/>
</dbReference>
<dbReference type="InterPro" id="IPR014395">
    <property type="entry name" value="Pen/GL7ACA/AHL_acylase"/>
</dbReference>
<feature type="signal peptide" evidence="6">
    <location>
        <begin position="1"/>
        <end position="28"/>
    </location>
</feature>
<evidence type="ECO:0000256" key="3">
    <source>
        <dbReference type="ARBA" id="ARBA00022801"/>
    </source>
</evidence>
<dbReference type="AlphaFoldDB" id="A0A177NYC5"/>
<dbReference type="InterPro" id="IPR023343">
    <property type="entry name" value="Penicillin_amidase_dom1"/>
</dbReference>
<sequence length="828" mass="89501">MNANRSFTNACALAAFIFIPFLSGTCHSESLKNMEPNTMPTTVGERAYSATIRRTSYGVPHISAPDLPGAWFGQGYAMAEDRICVLLDQVIKVRGQRSRYFGAGDYEANVESDFSYRHLRLVADAEKKLAGLPADIQDMLAAHAAGINRFVAVADSGKLPGACRDPKRHVTVTPADLLAIATDFSIFLSGRFLTSFLSNAQPPQAAGAPVSAPLAVPADSAKPGSNGWAIGGDLSESGHGLLLAQPHFPWEGALQAWESHVTVPGKLDVYGITVPGVPNTLVGFNAAVAWTLTVTTSPKATLYRLALDPGDPTRYRYDDGIKAMESTDYTIEVLNGAGVLEPRTRKLWRSHYGPILSIPAALTGGMADLAWNNQHVLTYRDANIDNDSMLAQFFDMAKATNLDGLIDAHRRWAGSIPFSNTIATSVEGKAWYADSSPVPHLSPAALQAWQQAKQSDPGVAALYAFHGIYLLDGSTSRDEWLNDPAARKPGLLPFERAPQLLRSDFVFNANDSHWLSNPKQPLEGFYALYGDERQPPSLRTRMNALALTRQTGKFSLQSVKDAALSNQSLAGRLFRTALVERCRAAKSVKIGTERVDLSQACRILANWDERFDLESRGAVLFREFLSTFRPEAGGHEDTMMSAKDKIFARAFDPAAPLTTPDGLAPAPKHGPDPALLALGKAVQTLRQAGIALDAKLGDLQFSQKNAAKIPVHGGQGQEGILNMAAYSGSNDTMLPGTQRGKVLNPATGLTDQGYVVNYGTSFLLAVELTPQGPHGQAVLAFSQSTDPESPHFADQTELFSKKGWRPCLFRDADIEADPSVRRYQVATP</sequence>
<evidence type="ECO:0008006" key="9">
    <source>
        <dbReference type="Google" id="ProtNLM"/>
    </source>
</evidence>
<evidence type="ECO:0000256" key="2">
    <source>
        <dbReference type="ARBA" id="ARBA00022729"/>
    </source>
</evidence>
<dbReference type="OrthoDB" id="9760084at2"/>
<feature type="chain" id="PRO_5008069695" description="Acyl-homoserine-lactone acylase" evidence="6">
    <location>
        <begin position="29"/>
        <end position="828"/>
    </location>
</feature>
<organism evidence="7 8">
    <name type="scientific">Methylomonas koyamae</name>
    <dbReference type="NCBI Taxonomy" id="702114"/>
    <lineage>
        <taxon>Bacteria</taxon>
        <taxon>Pseudomonadati</taxon>
        <taxon>Pseudomonadota</taxon>
        <taxon>Gammaproteobacteria</taxon>
        <taxon>Methylococcales</taxon>
        <taxon>Methylococcaceae</taxon>
        <taxon>Methylomonas</taxon>
    </lineage>
</organism>
<dbReference type="InterPro" id="IPR043146">
    <property type="entry name" value="Penicillin_amidase_N_B-knob"/>
</dbReference>
<evidence type="ECO:0000256" key="6">
    <source>
        <dbReference type="SAM" id="SignalP"/>
    </source>
</evidence>
<keyword evidence="8" id="KW-1185">Reference proteome</keyword>
<evidence type="ECO:0000256" key="1">
    <source>
        <dbReference type="ARBA" id="ARBA00006586"/>
    </source>
</evidence>
<dbReference type="InterPro" id="IPR002692">
    <property type="entry name" value="S45"/>
</dbReference>
<keyword evidence="2 6" id="KW-0732">Signal</keyword>
<gene>
    <name evidence="7" type="ORF">A1355_01820</name>
</gene>
<protein>
    <recommendedName>
        <fullName evidence="9">Acyl-homoserine-lactone acylase</fullName>
    </recommendedName>
</protein>
<dbReference type="GO" id="GO:0016811">
    <property type="term" value="F:hydrolase activity, acting on carbon-nitrogen (but not peptide) bonds, in linear amides"/>
    <property type="evidence" value="ECO:0007669"/>
    <property type="project" value="InterPro"/>
</dbReference>
<evidence type="ECO:0000313" key="7">
    <source>
        <dbReference type="EMBL" id="OAI23046.1"/>
    </source>
</evidence>
<dbReference type="PIRSF" id="PIRSF001227">
    <property type="entry name" value="Pen_acylase"/>
    <property type="match status" value="1"/>
</dbReference>
<dbReference type="Gene3D" id="2.30.120.10">
    <property type="match status" value="1"/>
</dbReference>